<feature type="repeat" description="ANK" evidence="3">
    <location>
        <begin position="133"/>
        <end position="153"/>
    </location>
</feature>
<dbReference type="Proteomes" id="UP000777438">
    <property type="component" value="Unassembled WGS sequence"/>
</dbReference>
<dbReference type="PROSITE" id="PS50297">
    <property type="entry name" value="ANK_REP_REGION"/>
    <property type="match status" value="3"/>
</dbReference>
<keyword evidence="1" id="KW-0677">Repeat</keyword>
<dbReference type="Pfam" id="PF00023">
    <property type="entry name" value="Ank"/>
    <property type="match status" value="1"/>
</dbReference>
<dbReference type="SUPFAM" id="SSF48403">
    <property type="entry name" value="Ankyrin repeat"/>
    <property type="match status" value="1"/>
</dbReference>
<dbReference type="Pfam" id="PF12796">
    <property type="entry name" value="Ank_2"/>
    <property type="match status" value="1"/>
</dbReference>
<dbReference type="AlphaFoldDB" id="A0A9P8VXX1"/>
<dbReference type="OrthoDB" id="426293at2759"/>
<evidence type="ECO:0000256" key="2">
    <source>
        <dbReference type="ARBA" id="ARBA00023043"/>
    </source>
</evidence>
<reference evidence="4 5" key="1">
    <citation type="journal article" date="2021" name="Nat. Commun.">
        <title>Genetic determinants of endophytism in the Arabidopsis root mycobiome.</title>
        <authorList>
            <person name="Mesny F."/>
            <person name="Miyauchi S."/>
            <person name="Thiergart T."/>
            <person name="Pickel B."/>
            <person name="Atanasova L."/>
            <person name="Karlsson M."/>
            <person name="Huettel B."/>
            <person name="Barry K.W."/>
            <person name="Haridas S."/>
            <person name="Chen C."/>
            <person name="Bauer D."/>
            <person name="Andreopoulos W."/>
            <person name="Pangilinan J."/>
            <person name="LaButti K."/>
            <person name="Riley R."/>
            <person name="Lipzen A."/>
            <person name="Clum A."/>
            <person name="Drula E."/>
            <person name="Henrissat B."/>
            <person name="Kohler A."/>
            <person name="Grigoriev I.V."/>
            <person name="Martin F.M."/>
            <person name="Hacquard S."/>
        </authorList>
    </citation>
    <scope>NUCLEOTIDE SEQUENCE [LARGE SCALE GENOMIC DNA]</scope>
    <source>
        <strain evidence="4 5">MPI-CAGE-CH-0241</strain>
    </source>
</reference>
<dbReference type="EMBL" id="JAGPYM010000022">
    <property type="protein sequence ID" value="KAH6883905.1"/>
    <property type="molecule type" value="Genomic_DNA"/>
</dbReference>
<evidence type="ECO:0000313" key="4">
    <source>
        <dbReference type="EMBL" id="KAH6883905.1"/>
    </source>
</evidence>
<keyword evidence="5" id="KW-1185">Reference proteome</keyword>
<feature type="repeat" description="ANK" evidence="3">
    <location>
        <begin position="99"/>
        <end position="123"/>
    </location>
</feature>
<evidence type="ECO:0000313" key="5">
    <source>
        <dbReference type="Proteomes" id="UP000777438"/>
    </source>
</evidence>
<evidence type="ECO:0000256" key="1">
    <source>
        <dbReference type="ARBA" id="ARBA00022737"/>
    </source>
</evidence>
<sequence>MQCRHLAWKNMVRCITEFPRLSRQGRENLLMKMVQQGDEIGVKMLLGERDKNGMRTDTNCEDPKDRQTPLSLAAENGHEAIVKLLLDTGNADVNAKDADGLTPLSLVARNGHEAIVKLLLDTGNADANVKNEYGRTPLSLAARNGHEGIVKLLASPF</sequence>
<gene>
    <name evidence="4" type="ORF">B0T10DRAFT_540081</name>
</gene>
<comment type="caution">
    <text evidence="4">The sequence shown here is derived from an EMBL/GenBank/DDBJ whole genome shotgun (WGS) entry which is preliminary data.</text>
</comment>
<proteinExistence type="predicted"/>
<dbReference type="Gene3D" id="1.25.40.20">
    <property type="entry name" value="Ankyrin repeat-containing domain"/>
    <property type="match status" value="1"/>
</dbReference>
<name>A0A9P8VXX1_9HYPO</name>
<dbReference type="PANTHER" id="PTHR24198">
    <property type="entry name" value="ANKYRIN REPEAT AND PROTEIN KINASE DOMAIN-CONTAINING PROTEIN"/>
    <property type="match status" value="1"/>
</dbReference>
<organism evidence="4 5">
    <name type="scientific">Thelonectria olida</name>
    <dbReference type="NCBI Taxonomy" id="1576542"/>
    <lineage>
        <taxon>Eukaryota</taxon>
        <taxon>Fungi</taxon>
        <taxon>Dikarya</taxon>
        <taxon>Ascomycota</taxon>
        <taxon>Pezizomycotina</taxon>
        <taxon>Sordariomycetes</taxon>
        <taxon>Hypocreomycetidae</taxon>
        <taxon>Hypocreales</taxon>
        <taxon>Nectriaceae</taxon>
        <taxon>Thelonectria</taxon>
    </lineage>
</organism>
<protein>
    <submittedName>
        <fullName evidence="4">Ankyrin repeat-containing domain protein</fullName>
    </submittedName>
</protein>
<dbReference type="InterPro" id="IPR002110">
    <property type="entry name" value="Ankyrin_rpt"/>
</dbReference>
<keyword evidence="2 3" id="KW-0040">ANK repeat</keyword>
<dbReference type="PANTHER" id="PTHR24198:SF165">
    <property type="entry name" value="ANKYRIN REPEAT-CONTAINING PROTEIN-RELATED"/>
    <property type="match status" value="1"/>
</dbReference>
<evidence type="ECO:0000256" key="3">
    <source>
        <dbReference type="PROSITE-ProRule" id="PRU00023"/>
    </source>
</evidence>
<feature type="repeat" description="ANK" evidence="3">
    <location>
        <begin position="65"/>
        <end position="89"/>
    </location>
</feature>
<accession>A0A9P8VXX1</accession>
<dbReference type="SMART" id="SM00248">
    <property type="entry name" value="ANK"/>
    <property type="match status" value="3"/>
</dbReference>
<dbReference type="InterPro" id="IPR036770">
    <property type="entry name" value="Ankyrin_rpt-contain_sf"/>
</dbReference>
<dbReference type="PROSITE" id="PS50088">
    <property type="entry name" value="ANK_REPEAT"/>
    <property type="match status" value="3"/>
</dbReference>